<reference evidence="2 3" key="1">
    <citation type="journal article" date="2013" name="J. Microbiol.">
        <title>Lysinibacillus chungkukjangi sp. nov., isolated from Chungkukjang, Korean fermented soybean food.</title>
        <authorList>
            <person name="Kim S.J."/>
            <person name="Jang Y.H."/>
            <person name="Hamada M."/>
            <person name="Ahn J.H."/>
            <person name="Weon H.Y."/>
            <person name="Suzuki K."/>
            <person name="Whang K.S."/>
            <person name="Kwon S.W."/>
        </authorList>
    </citation>
    <scope>NUCLEOTIDE SEQUENCE [LARGE SCALE GENOMIC DNA]</scope>
    <source>
        <strain evidence="2 3">MCCC 1A12701</strain>
    </source>
</reference>
<dbReference type="Proteomes" id="UP000274033">
    <property type="component" value="Unassembled WGS sequence"/>
</dbReference>
<dbReference type="SUPFAM" id="SSF57997">
    <property type="entry name" value="Tropomyosin"/>
    <property type="match status" value="1"/>
</dbReference>
<dbReference type="EMBL" id="RRCT01000004">
    <property type="protein sequence ID" value="RQW75414.1"/>
    <property type="molecule type" value="Genomic_DNA"/>
</dbReference>
<dbReference type="Gene3D" id="3.90.20.10">
    <property type="match status" value="1"/>
</dbReference>
<evidence type="ECO:0000256" key="1">
    <source>
        <dbReference type="SAM" id="Coils"/>
    </source>
</evidence>
<protein>
    <submittedName>
        <fullName evidence="2">Uncharacterized protein</fullName>
    </submittedName>
</protein>
<evidence type="ECO:0000313" key="3">
    <source>
        <dbReference type="Proteomes" id="UP000274033"/>
    </source>
</evidence>
<dbReference type="AlphaFoldDB" id="A0A3N9UH21"/>
<evidence type="ECO:0000313" key="2">
    <source>
        <dbReference type="EMBL" id="RQW75414.1"/>
    </source>
</evidence>
<organism evidence="2 3">
    <name type="scientific">Lysinibacillus composti</name>
    <dbReference type="NCBI Taxonomy" id="720633"/>
    <lineage>
        <taxon>Bacteria</taxon>
        <taxon>Bacillati</taxon>
        <taxon>Bacillota</taxon>
        <taxon>Bacilli</taxon>
        <taxon>Bacillales</taxon>
        <taxon>Bacillaceae</taxon>
        <taxon>Lysinibacillus</taxon>
    </lineage>
</organism>
<accession>A0A3N9UH21</accession>
<keyword evidence="3" id="KW-1185">Reference proteome</keyword>
<sequence length="101" mass="11549">MSENEQVLQAVMELSSKMDEHFKALNGRMNSPESRMDSLENRMDSLEEKVERNHSELLGKINTINERLDTIDEKLGILANDTLNTKAEVKVLKKAMNMTNL</sequence>
<dbReference type="OrthoDB" id="2740301at2"/>
<name>A0A3N9UH21_9BACI</name>
<dbReference type="RefSeq" id="WP_124763716.1">
    <property type="nucleotide sequence ID" value="NZ_JAFBDY010000003.1"/>
</dbReference>
<comment type="caution">
    <text evidence="2">The sequence shown here is derived from an EMBL/GenBank/DDBJ whole genome shotgun (WGS) entry which is preliminary data.</text>
</comment>
<feature type="coiled-coil region" evidence="1">
    <location>
        <begin position="29"/>
        <end position="56"/>
    </location>
</feature>
<proteinExistence type="predicted"/>
<keyword evidence="1" id="KW-0175">Coiled coil</keyword>
<gene>
    <name evidence="2" type="ORF">EBB45_06620</name>
</gene>